<keyword evidence="2" id="KW-0472">Membrane</keyword>
<gene>
    <name evidence="3" type="ORF">TSAR_005383</name>
</gene>
<dbReference type="EMBL" id="NNAY01004470">
    <property type="protein sequence ID" value="OXU17849.1"/>
    <property type="molecule type" value="Genomic_DNA"/>
</dbReference>
<evidence type="ECO:0000256" key="2">
    <source>
        <dbReference type="SAM" id="Phobius"/>
    </source>
</evidence>
<evidence type="ECO:0000313" key="3">
    <source>
        <dbReference type="EMBL" id="OXU17849.1"/>
    </source>
</evidence>
<keyword evidence="2" id="KW-0812">Transmembrane</keyword>
<organism evidence="3 4">
    <name type="scientific">Trichomalopsis sarcophagae</name>
    <dbReference type="NCBI Taxonomy" id="543379"/>
    <lineage>
        <taxon>Eukaryota</taxon>
        <taxon>Metazoa</taxon>
        <taxon>Ecdysozoa</taxon>
        <taxon>Arthropoda</taxon>
        <taxon>Hexapoda</taxon>
        <taxon>Insecta</taxon>
        <taxon>Pterygota</taxon>
        <taxon>Neoptera</taxon>
        <taxon>Endopterygota</taxon>
        <taxon>Hymenoptera</taxon>
        <taxon>Apocrita</taxon>
        <taxon>Proctotrupomorpha</taxon>
        <taxon>Chalcidoidea</taxon>
        <taxon>Pteromalidae</taxon>
        <taxon>Pteromalinae</taxon>
        <taxon>Trichomalopsis</taxon>
    </lineage>
</organism>
<dbReference type="Proteomes" id="UP000215335">
    <property type="component" value="Unassembled WGS sequence"/>
</dbReference>
<evidence type="ECO:0000313" key="4">
    <source>
        <dbReference type="Proteomes" id="UP000215335"/>
    </source>
</evidence>
<evidence type="ECO:0000256" key="1">
    <source>
        <dbReference type="SAM" id="MobiDB-lite"/>
    </source>
</evidence>
<feature type="compositionally biased region" description="Low complexity" evidence="1">
    <location>
        <begin position="80"/>
        <end position="99"/>
    </location>
</feature>
<accession>A0A232EHK3</accession>
<feature type="region of interest" description="Disordered" evidence="1">
    <location>
        <begin position="80"/>
        <end position="112"/>
    </location>
</feature>
<proteinExistence type="predicted"/>
<comment type="caution">
    <text evidence="3">The sequence shown here is derived from an EMBL/GenBank/DDBJ whole genome shotgun (WGS) entry which is preliminary data.</text>
</comment>
<sequence length="112" mass="11646">MSISSFRNQGKTISMARLFLIIVVVAVFIPFFSNNYADAGFLTGLGNTLSHLPVVGGEVDKLLHELDGTLNKIFSSLFGDGDSSSSSSSIMSPAMTTASPTLSPVEVSAAAS</sequence>
<reference evidence="3 4" key="1">
    <citation type="journal article" date="2017" name="Curr. Biol.">
        <title>The Evolution of Venom by Co-option of Single-Copy Genes.</title>
        <authorList>
            <person name="Martinson E.O."/>
            <person name="Mrinalini"/>
            <person name="Kelkar Y.D."/>
            <person name="Chang C.H."/>
            <person name="Werren J.H."/>
        </authorList>
    </citation>
    <scope>NUCLEOTIDE SEQUENCE [LARGE SCALE GENOMIC DNA]</scope>
    <source>
        <strain evidence="3 4">Alberta</strain>
        <tissue evidence="3">Whole body</tissue>
    </source>
</reference>
<keyword evidence="4" id="KW-1185">Reference proteome</keyword>
<keyword evidence="2" id="KW-1133">Transmembrane helix</keyword>
<feature type="transmembrane region" description="Helical" evidence="2">
    <location>
        <begin position="12"/>
        <end position="32"/>
    </location>
</feature>
<name>A0A232EHK3_9HYME</name>
<protein>
    <submittedName>
        <fullName evidence="3">Uncharacterized protein</fullName>
    </submittedName>
</protein>
<dbReference type="AlphaFoldDB" id="A0A232EHK3"/>